<dbReference type="OrthoDB" id="419598at2759"/>
<dbReference type="Pfam" id="PF13460">
    <property type="entry name" value="NAD_binding_10"/>
    <property type="match status" value="1"/>
</dbReference>
<dbReference type="EMBL" id="MRZV01001797">
    <property type="protein sequence ID" value="PIK35867.1"/>
    <property type="molecule type" value="Genomic_DNA"/>
</dbReference>
<protein>
    <submittedName>
        <fullName evidence="2">Putative flavin reductase (NADPH)-like</fullName>
    </submittedName>
</protein>
<keyword evidence="3" id="KW-1185">Reference proteome</keyword>
<dbReference type="SUPFAM" id="SSF51735">
    <property type="entry name" value="NAD(P)-binding Rossmann-fold domains"/>
    <property type="match status" value="1"/>
</dbReference>
<accession>A0A2G8JJE7</accession>
<reference evidence="2 3" key="1">
    <citation type="journal article" date="2017" name="PLoS Biol.">
        <title>The sea cucumber genome provides insights into morphological evolution and visceral regeneration.</title>
        <authorList>
            <person name="Zhang X."/>
            <person name="Sun L."/>
            <person name="Yuan J."/>
            <person name="Sun Y."/>
            <person name="Gao Y."/>
            <person name="Zhang L."/>
            <person name="Li S."/>
            <person name="Dai H."/>
            <person name="Hamel J.F."/>
            <person name="Liu C."/>
            <person name="Yu Y."/>
            <person name="Liu S."/>
            <person name="Lin W."/>
            <person name="Guo K."/>
            <person name="Jin S."/>
            <person name="Xu P."/>
            <person name="Storey K.B."/>
            <person name="Huan P."/>
            <person name="Zhang T."/>
            <person name="Zhou Y."/>
            <person name="Zhang J."/>
            <person name="Lin C."/>
            <person name="Li X."/>
            <person name="Xing L."/>
            <person name="Huo D."/>
            <person name="Sun M."/>
            <person name="Wang L."/>
            <person name="Mercier A."/>
            <person name="Li F."/>
            <person name="Yang H."/>
            <person name="Xiang J."/>
        </authorList>
    </citation>
    <scope>NUCLEOTIDE SEQUENCE [LARGE SCALE GENOMIC DNA]</scope>
    <source>
        <strain evidence="2">Shaxun</strain>
        <tissue evidence="2">Muscle</tissue>
    </source>
</reference>
<proteinExistence type="predicted"/>
<gene>
    <name evidence="2" type="ORF">BSL78_27311</name>
</gene>
<organism evidence="2 3">
    <name type="scientific">Stichopus japonicus</name>
    <name type="common">Sea cucumber</name>
    <dbReference type="NCBI Taxonomy" id="307972"/>
    <lineage>
        <taxon>Eukaryota</taxon>
        <taxon>Metazoa</taxon>
        <taxon>Echinodermata</taxon>
        <taxon>Eleutherozoa</taxon>
        <taxon>Echinozoa</taxon>
        <taxon>Holothuroidea</taxon>
        <taxon>Aspidochirotacea</taxon>
        <taxon>Aspidochirotida</taxon>
        <taxon>Stichopodidae</taxon>
        <taxon>Apostichopus</taxon>
    </lineage>
</organism>
<dbReference type="InterPro" id="IPR016040">
    <property type="entry name" value="NAD(P)-bd_dom"/>
</dbReference>
<evidence type="ECO:0000313" key="3">
    <source>
        <dbReference type="Proteomes" id="UP000230750"/>
    </source>
</evidence>
<name>A0A2G8JJE7_STIJA</name>
<dbReference type="InterPro" id="IPR036291">
    <property type="entry name" value="NAD(P)-bd_dom_sf"/>
</dbReference>
<dbReference type="InterPro" id="IPR051606">
    <property type="entry name" value="Polyketide_Oxido-like"/>
</dbReference>
<evidence type="ECO:0000259" key="1">
    <source>
        <dbReference type="Pfam" id="PF13460"/>
    </source>
</evidence>
<dbReference type="AlphaFoldDB" id="A0A2G8JJE7"/>
<feature type="domain" description="NAD(P)-binding" evidence="1">
    <location>
        <begin position="8"/>
        <end position="102"/>
    </location>
</feature>
<evidence type="ECO:0000313" key="2">
    <source>
        <dbReference type="EMBL" id="PIK35867.1"/>
    </source>
</evidence>
<dbReference type="Proteomes" id="UP000230750">
    <property type="component" value="Unassembled WGS sequence"/>
</dbReference>
<sequence>MMKLAILGATGRTGVHLVEQALEEGHEVVAIVRTPSKVTTEHENLKVVSGDITSTASLKEHFEGCDAVVSCLGAGTLRNVTLYSESIKIIVAAMRETSIKKL</sequence>
<dbReference type="PANTHER" id="PTHR43355">
    <property type="entry name" value="FLAVIN REDUCTASE (NADPH)"/>
    <property type="match status" value="1"/>
</dbReference>
<dbReference type="PANTHER" id="PTHR43355:SF2">
    <property type="entry name" value="FLAVIN REDUCTASE (NADPH)"/>
    <property type="match status" value="1"/>
</dbReference>
<comment type="caution">
    <text evidence="2">The sequence shown here is derived from an EMBL/GenBank/DDBJ whole genome shotgun (WGS) entry which is preliminary data.</text>
</comment>
<dbReference type="GO" id="GO:0016646">
    <property type="term" value="F:oxidoreductase activity, acting on the CH-NH group of donors, NAD or NADP as acceptor"/>
    <property type="evidence" value="ECO:0007669"/>
    <property type="project" value="TreeGrafter"/>
</dbReference>
<dbReference type="STRING" id="307972.A0A2G8JJE7"/>
<dbReference type="Gene3D" id="3.40.50.720">
    <property type="entry name" value="NAD(P)-binding Rossmann-like Domain"/>
    <property type="match status" value="1"/>
</dbReference>